<dbReference type="Gene3D" id="3.30.230.10">
    <property type="match status" value="1"/>
</dbReference>
<dbReference type="Pfam" id="PF08544">
    <property type="entry name" value="GHMP_kinases_C"/>
    <property type="match status" value="1"/>
</dbReference>
<keyword evidence="7 10" id="KW-0067">ATP-binding</keyword>
<reference evidence="13 14" key="1">
    <citation type="submission" date="2018-10" db="EMBL/GenBank/DDBJ databases">
        <title>Comparative functional genomics of the obligate endosymbiont Buchnera aphidicola.</title>
        <authorList>
            <person name="Chong R.A."/>
        </authorList>
    </citation>
    <scope>NUCLEOTIDE SEQUENCE [LARGE SCALE GENOMIC DNA]</scope>
    <source>
        <strain evidence="13 14">Mrh</strain>
    </source>
</reference>
<keyword evidence="8 10" id="KW-0414">Isoprene biosynthesis</keyword>
<evidence type="ECO:0000256" key="9">
    <source>
        <dbReference type="ARBA" id="ARBA00032554"/>
    </source>
</evidence>
<dbReference type="InterPro" id="IPR004424">
    <property type="entry name" value="IspE"/>
</dbReference>
<evidence type="ECO:0000256" key="4">
    <source>
        <dbReference type="ARBA" id="ARBA00022679"/>
    </source>
</evidence>
<dbReference type="UniPathway" id="UPA00056">
    <property type="reaction ID" value="UER00094"/>
</dbReference>
<accession>A0A4D6Y1S5</accession>
<dbReference type="InterPro" id="IPR006204">
    <property type="entry name" value="GHMP_kinase_N_dom"/>
</dbReference>
<evidence type="ECO:0000313" key="14">
    <source>
        <dbReference type="Proteomes" id="UP000298566"/>
    </source>
</evidence>
<dbReference type="PIRSF" id="PIRSF010376">
    <property type="entry name" value="IspE"/>
    <property type="match status" value="1"/>
</dbReference>
<evidence type="ECO:0000313" key="13">
    <source>
        <dbReference type="EMBL" id="QCI23562.1"/>
    </source>
</evidence>
<dbReference type="EC" id="2.7.1.148" evidence="2 10"/>
<comment type="pathway">
    <text evidence="10">Isoprenoid biosynthesis; isopentenyl diphosphate biosynthesis via DXP pathway; isopentenyl diphosphate from 1-deoxy-D-xylulose 5-phosphate: step 3/6.</text>
</comment>
<dbReference type="GO" id="GO:0016114">
    <property type="term" value="P:terpenoid biosynthetic process"/>
    <property type="evidence" value="ECO:0007669"/>
    <property type="project" value="UniProtKB-UniRule"/>
</dbReference>
<evidence type="ECO:0000259" key="11">
    <source>
        <dbReference type="Pfam" id="PF00288"/>
    </source>
</evidence>
<dbReference type="AlphaFoldDB" id="A0A4D6Y1S5"/>
<evidence type="ECO:0000256" key="3">
    <source>
        <dbReference type="ARBA" id="ARBA00017473"/>
    </source>
</evidence>
<feature type="binding site" evidence="10">
    <location>
        <begin position="99"/>
        <end position="109"/>
    </location>
    <ligand>
        <name>ATP</name>
        <dbReference type="ChEBI" id="CHEBI:30616"/>
    </ligand>
</feature>
<gene>
    <name evidence="10" type="primary">ispE</name>
    <name evidence="13" type="ORF">D9V73_00810</name>
</gene>
<evidence type="ECO:0000256" key="1">
    <source>
        <dbReference type="ARBA" id="ARBA00009684"/>
    </source>
</evidence>
<comment type="similarity">
    <text evidence="1 10">Belongs to the GHMP kinase family. IspE subfamily.</text>
</comment>
<evidence type="ECO:0000256" key="6">
    <source>
        <dbReference type="ARBA" id="ARBA00022777"/>
    </source>
</evidence>
<dbReference type="PANTHER" id="PTHR43527:SF2">
    <property type="entry name" value="4-DIPHOSPHOCYTIDYL-2-C-METHYL-D-ERYTHRITOL KINASE, CHLOROPLASTIC"/>
    <property type="match status" value="1"/>
</dbReference>
<comment type="subunit">
    <text evidence="10">Homodimer.</text>
</comment>
<feature type="active site" evidence="10">
    <location>
        <position position="10"/>
    </location>
</feature>
<dbReference type="RefSeq" id="WP_158336393.1">
    <property type="nucleotide sequence ID" value="NZ_CP033004.1"/>
</dbReference>
<dbReference type="SUPFAM" id="SSF55060">
    <property type="entry name" value="GHMP Kinase, C-terminal domain"/>
    <property type="match status" value="1"/>
</dbReference>
<dbReference type="GO" id="GO:0005524">
    <property type="term" value="F:ATP binding"/>
    <property type="evidence" value="ECO:0007669"/>
    <property type="project" value="UniProtKB-UniRule"/>
</dbReference>
<feature type="domain" description="GHMP kinase N-terminal" evidence="11">
    <location>
        <begin position="65"/>
        <end position="148"/>
    </location>
</feature>
<name>A0A4D6Y1S5_BUCMH</name>
<evidence type="ECO:0000259" key="12">
    <source>
        <dbReference type="Pfam" id="PF08544"/>
    </source>
</evidence>
<dbReference type="GO" id="GO:0050515">
    <property type="term" value="F:4-(cytidine 5'-diphospho)-2-C-methyl-D-erythritol kinase activity"/>
    <property type="evidence" value="ECO:0007669"/>
    <property type="project" value="UniProtKB-UniRule"/>
</dbReference>
<dbReference type="InterPro" id="IPR013750">
    <property type="entry name" value="GHMP_kinase_C_dom"/>
</dbReference>
<dbReference type="EMBL" id="CP033004">
    <property type="protein sequence ID" value="QCI23562.1"/>
    <property type="molecule type" value="Genomic_DNA"/>
</dbReference>
<dbReference type="InterPro" id="IPR014721">
    <property type="entry name" value="Ribsml_uS5_D2-typ_fold_subgr"/>
</dbReference>
<feature type="active site" evidence="10">
    <location>
        <position position="141"/>
    </location>
</feature>
<dbReference type="Pfam" id="PF00288">
    <property type="entry name" value="GHMP_kinases_N"/>
    <property type="match status" value="1"/>
</dbReference>
<dbReference type="NCBIfam" id="TIGR00154">
    <property type="entry name" value="ispE"/>
    <property type="match status" value="1"/>
</dbReference>
<dbReference type="InterPro" id="IPR036554">
    <property type="entry name" value="GHMP_kinase_C_sf"/>
</dbReference>
<dbReference type="Gene3D" id="3.30.70.890">
    <property type="entry name" value="GHMP kinase, C-terminal domain"/>
    <property type="match status" value="1"/>
</dbReference>
<dbReference type="PANTHER" id="PTHR43527">
    <property type="entry name" value="4-DIPHOSPHOCYTIDYL-2-C-METHYL-D-ERYTHRITOL KINASE, CHLOROPLASTIC"/>
    <property type="match status" value="1"/>
</dbReference>
<keyword evidence="5 10" id="KW-0547">Nucleotide-binding</keyword>
<organism evidence="13 14">
    <name type="scientific">Buchnera aphidicola subsp. Melaphis rhois</name>
    <dbReference type="NCBI Taxonomy" id="118103"/>
    <lineage>
        <taxon>Bacteria</taxon>
        <taxon>Pseudomonadati</taxon>
        <taxon>Pseudomonadota</taxon>
        <taxon>Gammaproteobacteria</taxon>
        <taxon>Enterobacterales</taxon>
        <taxon>Erwiniaceae</taxon>
        <taxon>Buchnera</taxon>
    </lineage>
</organism>
<comment type="function">
    <text evidence="10">Catalyzes the phosphorylation of the position 2 hydroxy group of 4-diphosphocytidyl-2C-methyl-D-erythritol.</text>
</comment>
<protein>
    <recommendedName>
        <fullName evidence="3 10">4-diphosphocytidyl-2-C-methyl-D-erythritol kinase</fullName>
        <shortName evidence="10">CMK</shortName>
        <ecNumber evidence="2 10">2.7.1.148</ecNumber>
    </recommendedName>
    <alternativeName>
        <fullName evidence="9 10">4-(cytidine-5'-diphospho)-2-C-methyl-D-erythritol kinase</fullName>
    </alternativeName>
</protein>
<feature type="domain" description="GHMP kinase C-terminal" evidence="12">
    <location>
        <begin position="213"/>
        <end position="263"/>
    </location>
</feature>
<dbReference type="OrthoDB" id="9809438at2"/>
<dbReference type="GO" id="GO:0019288">
    <property type="term" value="P:isopentenyl diphosphate biosynthetic process, methylerythritol 4-phosphate pathway"/>
    <property type="evidence" value="ECO:0007669"/>
    <property type="project" value="UniProtKB-UniRule"/>
</dbReference>
<dbReference type="HAMAP" id="MF_00061">
    <property type="entry name" value="IspE"/>
    <property type="match status" value="1"/>
</dbReference>
<comment type="catalytic activity">
    <reaction evidence="10">
        <text>4-CDP-2-C-methyl-D-erythritol + ATP = 4-CDP-2-C-methyl-D-erythritol 2-phosphate + ADP + H(+)</text>
        <dbReference type="Rhea" id="RHEA:18437"/>
        <dbReference type="ChEBI" id="CHEBI:15378"/>
        <dbReference type="ChEBI" id="CHEBI:30616"/>
        <dbReference type="ChEBI" id="CHEBI:57823"/>
        <dbReference type="ChEBI" id="CHEBI:57919"/>
        <dbReference type="ChEBI" id="CHEBI:456216"/>
        <dbReference type="EC" id="2.7.1.148"/>
    </reaction>
</comment>
<evidence type="ECO:0000256" key="2">
    <source>
        <dbReference type="ARBA" id="ARBA00012052"/>
    </source>
</evidence>
<evidence type="ECO:0000256" key="8">
    <source>
        <dbReference type="ARBA" id="ARBA00023229"/>
    </source>
</evidence>
<dbReference type="InterPro" id="IPR020568">
    <property type="entry name" value="Ribosomal_Su5_D2-typ_SF"/>
</dbReference>
<evidence type="ECO:0000256" key="7">
    <source>
        <dbReference type="ARBA" id="ARBA00022840"/>
    </source>
</evidence>
<sequence>MNTMWFSPAKINLFLYITNVRKDGYHNIQTLFQLLNYGDTIYITPNNSGKIKLLTHMPHISYSQNTMIHAAKLLKRKAQYLINHSLPLGVNISIKKNIPIGGGLGGGSSNAATILLVLNKLWNIKFKLSTLIKLGEQIGSDVPVFITGKTSIAEGTGNILYPIKTKKKWYLISYPKIKISTKKVFSHPKLKRNSKKKCITLLLKMPFKNDCEQLITKKFRKIKNLITWLSKYAPSRITGTGSCVFSEFNSKQDANKILSILPSNIFGFITSSTNTSMLYRQL</sequence>
<keyword evidence="6 10" id="KW-0418">Kinase</keyword>
<proteinExistence type="inferred from homology"/>
<dbReference type="Proteomes" id="UP000298566">
    <property type="component" value="Chromosome"/>
</dbReference>
<evidence type="ECO:0000256" key="5">
    <source>
        <dbReference type="ARBA" id="ARBA00022741"/>
    </source>
</evidence>
<keyword evidence="4 10" id="KW-0808">Transferase</keyword>
<dbReference type="SUPFAM" id="SSF54211">
    <property type="entry name" value="Ribosomal protein S5 domain 2-like"/>
    <property type="match status" value="1"/>
</dbReference>
<evidence type="ECO:0000256" key="10">
    <source>
        <dbReference type="HAMAP-Rule" id="MF_00061"/>
    </source>
</evidence>